<evidence type="ECO:0000313" key="3">
    <source>
        <dbReference type="Proteomes" id="UP000473278"/>
    </source>
</evidence>
<organism evidence="2 3">
    <name type="scientific">Halalkalibaculum roseum</name>
    <dbReference type="NCBI Taxonomy" id="2709311"/>
    <lineage>
        <taxon>Bacteria</taxon>
        <taxon>Pseudomonadati</taxon>
        <taxon>Balneolota</taxon>
        <taxon>Balneolia</taxon>
        <taxon>Balneolales</taxon>
        <taxon>Balneolaceae</taxon>
        <taxon>Halalkalibaculum</taxon>
    </lineage>
</organism>
<feature type="transmembrane region" description="Helical" evidence="1">
    <location>
        <begin position="127"/>
        <end position="145"/>
    </location>
</feature>
<name>A0A6M1SUP6_9BACT</name>
<keyword evidence="1" id="KW-1133">Transmembrane helix</keyword>
<comment type="caution">
    <text evidence="2">The sequence shown here is derived from an EMBL/GenBank/DDBJ whole genome shotgun (WGS) entry which is preliminary data.</text>
</comment>
<dbReference type="RefSeq" id="WP_165139629.1">
    <property type="nucleotide sequence ID" value="NZ_JAALLT010000002.1"/>
</dbReference>
<evidence type="ECO:0000256" key="1">
    <source>
        <dbReference type="SAM" id="Phobius"/>
    </source>
</evidence>
<feature type="transmembrane region" description="Helical" evidence="1">
    <location>
        <begin position="67"/>
        <end position="90"/>
    </location>
</feature>
<feature type="transmembrane region" description="Helical" evidence="1">
    <location>
        <begin position="12"/>
        <end position="30"/>
    </location>
</feature>
<dbReference type="EMBL" id="JAALLT010000002">
    <property type="protein sequence ID" value="NGP75846.1"/>
    <property type="molecule type" value="Genomic_DNA"/>
</dbReference>
<feature type="transmembrane region" description="Helical" evidence="1">
    <location>
        <begin position="165"/>
        <end position="187"/>
    </location>
</feature>
<dbReference type="AlphaFoldDB" id="A0A6M1SUP6"/>
<keyword evidence="3" id="KW-1185">Reference proteome</keyword>
<feature type="transmembrane region" description="Helical" evidence="1">
    <location>
        <begin position="96"/>
        <end position="120"/>
    </location>
</feature>
<sequence length="205" mass="22936">MTRKIVPVGPVLLGIWFTIALVISASGLLYEVPAPVMGAINGLLITVSLLTIYFVQPIRSWVMNLDLRWLILYHFVRFVGIAFLVLHAQGIIPSEFAIIAGWGDVAVAVTAIATVGFALPITTVPRWWMVLLWNLFGLTDILYVLKTGIGLGLNNPEQMIWITTFPFSLLPTFIVPLIIVTHILIFIRLWQLRLPLRTHDLLASQ</sequence>
<evidence type="ECO:0000313" key="2">
    <source>
        <dbReference type="EMBL" id="NGP75846.1"/>
    </source>
</evidence>
<reference evidence="2 3" key="1">
    <citation type="submission" date="2020-02" db="EMBL/GenBank/DDBJ databases">
        <title>Balneolaceae bacterium YR4-1, complete genome.</title>
        <authorList>
            <person name="Li Y."/>
            <person name="Wu S."/>
        </authorList>
    </citation>
    <scope>NUCLEOTIDE SEQUENCE [LARGE SCALE GENOMIC DNA]</scope>
    <source>
        <strain evidence="2 3">YR4-1</strain>
    </source>
</reference>
<gene>
    <name evidence="2" type="ORF">G3570_04325</name>
</gene>
<protein>
    <submittedName>
        <fullName evidence="2">Uncharacterized protein</fullName>
    </submittedName>
</protein>
<feature type="transmembrane region" description="Helical" evidence="1">
    <location>
        <begin position="36"/>
        <end position="55"/>
    </location>
</feature>
<keyword evidence="1" id="KW-0812">Transmembrane</keyword>
<accession>A0A6M1SUP6</accession>
<dbReference type="Proteomes" id="UP000473278">
    <property type="component" value="Unassembled WGS sequence"/>
</dbReference>
<proteinExistence type="predicted"/>
<keyword evidence="1" id="KW-0472">Membrane</keyword>